<gene>
    <name evidence="2" type="ORF">PROFUN_15665</name>
</gene>
<proteinExistence type="predicted"/>
<dbReference type="InParanoid" id="A0A2P6MS59"/>
<name>A0A2P6MS59_9EUKA</name>
<evidence type="ECO:0000259" key="1">
    <source>
        <dbReference type="Pfam" id="PF20700"/>
    </source>
</evidence>
<feature type="domain" description="Mutator-like transposase" evidence="1">
    <location>
        <begin position="79"/>
        <end position="306"/>
    </location>
</feature>
<dbReference type="Pfam" id="PF20700">
    <property type="entry name" value="Mutator"/>
    <property type="match status" value="1"/>
</dbReference>
<accession>A0A2P6MS59</accession>
<comment type="caution">
    <text evidence="2">The sequence shown here is derived from an EMBL/GenBank/DDBJ whole genome shotgun (WGS) entry which is preliminary data.</text>
</comment>
<dbReference type="InterPro" id="IPR049012">
    <property type="entry name" value="Mutator_transp_dom"/>
</dbReference>
<evidence type="ECO:0000313" key="3">
    <source>
        <dbReference type="Proteomes" id="UP000241769"/>
    </source>
</evidence>
<dbReference type="EMBL" id="MDYQ01000458">
    <property type="protein sequence ID" value="PRP74533.1"/>
    <property type="molecule type" value="Genomic_DNA"/>
</dbReference>
<keyword evidence="3" id="KW-1185">Reference proteome</keyword>
<reference evidence="2 3" key="1">
    <citation type="journal article" date="2018" name="Genome Biol. Evol.">
        <title>Multiple Roots of Fruiting Body Formation in Amoebozoa.</title>
        <authorList>
            <person name="Hillmann F."/>
            <person name="Forbes G."/>
            <person name="Novohradska S."/>
            <person name="Ferling I."/>
            <person name="Riege K."/>
            <person name="Groth M."/>
            <person name="Westermann M."/>
            <person name="Marz M."/>
            <person name="Spaller T."/>
            <person name="Winckler T."/>
            <person name="Schaap P."/>
            <person name="Glockner G."/>
        </authorList>
    </citation>
    <scope>NUCLEOTIDE SEQUENCE [LARGE SCALE GENOMIC DNA]</scope>
    <source>
        <strain evidence="2 3">Jena</strain>
    </source>
</reference>
<protein>
    <recommendedName>
        <fullName evidence="1">Mutator-like transposase domain-containing protein</fullName>
    </recommendedName>
</protein>
<evidence type="ECO:0000313" key="2">
    <source>
        <dbReference type="EMBL" id="PRP74533.1"/>
    </source>
</evidence>
<dbReference type="Proteomes" id="UP000241769">
    <property type="component" value="Unassembled WGS sequence"/>
</dbReference>
<organism evidence="2 3">
    <name type="scientific">Planoprotostelium fungivorum</name>
    <dbReference type="NCBI Taxonomy" id="1890364"/>
    <lineage>
        <taxon>Eukaryota</taxon>
        <taxon>Amoebozoa</taxon>
        <taxon>Evosea</taxon>
        <taxon>Variosea</taxon>
        <taxon>Cavosteliida</taxon>
        <taxon>Cavosteliaceae</taxon>
        <taxon>Planoprotostelium</taxon>
    </lineage>
</organism>
<sequence length="309" mass="35127">MPFASMVYKNQQKNMKTVNARRETSSTKSDLLRARKTEDTHLTMQNADNATPLIDMMNIPVLPPMSERVEPAVYDRDCFRIIHLDTLMEFIVNHCFCQCGGHWTYEKEDNCLGLSTRLHFCCVSCFHREFWDTSPRIHLKDHSKGMKFTKNGKEKTRKNQPIINVRATFAVMTLGGGSSLLEKFFGVMQLPITFTHNTFDKLSRKIGSIIGIAAEESKERARQEEISLSEDAGATVNLTLSKRVVFGERSKKVILHGIRCTDCDACLAAKGKKKKEHYCSRNWHQSAKAMEADIAVQCFLEAPDHGMML</sequence>
<dbReference type="AlphaFoldDB" id="A0A2P6MS59"/>